<sequence>MLNHGGMELDHLVYSMGFIKRKPSDRELDELRWIAKLQFGVGGDFIPDDIDVVLSRSTLKIRLLLLNGEKYLTLRAGDYRFNLHIASGKVLNRILSHPKYRVYIKDEYIEFVARGGNLFNKHVLMADPGIKPNDEVLVTSSNGELIAVGRAIIPGFEMVYYKRGEAVRVREGVRK</sequence>
<evidence type="ECO:0000259" key="1">
    <source>
        <dbReference type="SMART" id="SM00359"/>
    </source>
</evidence>
<feature type="domain" description="PUA" evidence="1">
    <location>
        <begin position="100"/>
        <end position="174"/>
    </location>
</feature>
<dbReference type="CDD" id="cd21149">
    <property type="entry name" value="PUA_archaeosine_TGT"/>
    <property type="match status" value="1"/>
</dbReference>
<name>I3XTE9_DESAM</name>
<dbReference type="Pfam" id="PF01472">
    <property type="entry name" value="PUA"/>
    <property type="match status" value="1"/>
</dbReference>
<reference evidence="2 3" key="1">
    <citation type="journal article" date="2012" name="J. Bacteriol.">
        <title>Complete Genome Sequence of Desulfurococcus fermentans, a Hyperthermophilic Cellulolytic Crenarchaeon Isolated from a Freshwater Hot Spring in Kamchatka, Russia.</title>
        <authorList>
            <person name="Susanti D."/>
            <person name="Johnson E.F."/>
            <person name="Rodriguez J.R."/>
            <person name="Anderson I."/>
            <person name="Perevalova A.A."/>
            <person name="Kyrpides N."/>
            <person name="Lucas S."/>
            <person name="Han J."/>
            <person name="Lapidus A."/>
            <person name="Cheng J.F."/>
            <person name="Goodwin L."/>
            <person name="Pitluck S."/>
            <person name="Mavrommatis K."/>
            <person name="Peters L."/>
            <person name="Land M.L."/>
            <person name="Hauser L."/>
            <person name="Gopalan V."/>
            <person name="Chan P.P."/>
            <person name="Lowe T.M."/>
            <person name="Atomi H."/>
            <person name="Bonch-Osmolovskaya E.A."/>
            <person name="Woyke T."/>
            <person name="Mukhopadhyay B."/>
        </authorList>
    </citation>
    <scope>NUCLEOTIDE SEQUENCE [LARGE SCALE GENOMIC DNA]</scope>
    <source>
        <strain evidence="2 3">DSM 16532</strain>
    </source>
</reference>
<organism evidence="2 3">
    <name type="scientific">Desulfurococcus amylolyticus DSM 16532</name>
    <dbReference type="NCBI Taxonomy" id="768672"/>
    <lineage>
        <taxon>Archaea</taxon>
        <taxon>Thermoproteota</taxon>
        <taxon>Thermoprotei</taxon>
        <taxon>Desulfurococcales</taxon>
        <taxon>Desulfurococcaceae</taxon>
        <taxon>Desulfurococcus</taxon>
    </lineage>
</organism>
<accession>I3XTE9</accession>
<evidence type="ECO:0000313" key="2">
    <source>
        <dbReference type="EMBL" id="AFL67223.1"/>
    </source>
</evidence>
<dbReference type="InterPro" id="IPR004521">
    <property type="entry name" value="Uncharacterised_CHP00451"/>
</dbReference>
<dbReference type="InterPro" id="IPR002478">
    <property type="entry name" value="PUA"/>
</dbReference>
<dbReference type="SMART" id="SM00359">
    <property type="entry name" value="PUA"/>
    <property type="match status" value="1"/>
</dbReference>
<gene>
    <name evidence="2" type="ORF">Desfe_1357</name>
</gene>
<dbReference type="Gene3D" id="3.10.450.90">
    <property type="entry name" value="ArcTGT, C2 domain"/>
    <property type="match status" value="1"/>
</dbReference>
<protein>
    <submittedName>
        <fullName evidence="2">PUA domain containing protein</fullName>
    </submittedName>
</protein>
<dbReference type="SUPFAM" id="SSF88802">
    <property type="entry name" value="Pre-PUA domain"/>
    <property type="match status" value="1"/>
</dbReference>
<dbReference type="EMBL" id="CP003321">
    <property type="protein sequence ID" value="AFL67223.1"/>
    <property type="molecule type" value="Genomic_DNA"/>
</dbReference>
<dbReference type="GO" id="GO:0003723">
    <property type="term" value="F:RNA binding"/>
    <property type="evidence" value="ECO:0007669"/>
    <property type="project" value="InterPro"/>
</dbReference>
<dbReference type="NCBIfam" id="TIGR00451">
    <property type="entry name" value="unchar_dom_2"/>
    <property type="match status" value="1"/>
</dbReference>
<dbReference type="eggNOG" id="arCOG00991">
    <property type="taxonomic scope" value="Archaea"/>
</dbReference>
<dbReference type="InterPro" id="IPR029402">
    <property type="entry name" value="TGT_C2"/>
</dbReference>
<dbReference type="SUPFAM" id="SSF88697">
    <property type="entry name" value="PUA domain-like"/>
    <property type="match status" value="1"/>
</dbReference>
<dbReference type="HOGENOM" id="CLU_116577_1_0_2"/>
<dbReference type="InterPro" id="IPR036974">
    <property type="entry name" value="PUA_sf"/>
</dbReference>
<dbReference type="Proteomes" id="UP000006175">
    <property type="component" value="Chromosome"/>
</dbReference>
<dbReference type="PROSITE" id="PS50890">
    <property type="entry name" value="PUA"/>
    <property type="match status" value="1"/>
</dbReference>
<proteinExistence type="predicted"/>
<dbReference type="AlphaFoldDB" id="I3XTE9"/>
<keyword evidence="3" id="KW-1185">Reference proteome</keyword>
<dbReference type="Gene3D" id="2.30.130.10">
    <property type="entry name" value="PUA domain"/>
    <property type="match status" value="1"/>
</dbReference>
<dbReference type="InterPro" id="IPR015947">
    <property type="entry name" value="PUA-like_sf"/>
</dbReference>
<dbReference type="Pfam" id="PF14810">
    <property type="entry name" value="TGT_C2"/>
    <property type="match status" value="1"/>
</dbReference>
<evidence type="ECO:0000313" key="3">
    <source>
        <dbReference type="Proteomes" id="UP000006175"/>
    </source>
</evidence>
<dbReference type="InterPro" id="IPR038250">
    <property type="entry name" value="TGT_C2_sf"/>
</dbReference>
<dbReference type="KEGG" id="dfd:Desfe_1357"/>